<evidence type="ECO:0000313" key="2">
    <source>
        <dbReference type="EMBL" id="QNE20096.1"/>
    </source>
</evidence>
<accession>A0A7G6X1I1</accession>
<dbReference type="AlphaFoldDB" id="A0A7G6X1I1"/>
<dbReference type="KEGG" id="kqi:F1D05_22000"/>
<feature type="region of interest" description="Disordered" evidence="1">
    <location>
        <begin position="176"/>
        <end position="195"/>
    </location>
</feature>
<sequence>MSEIEVAQDDSKLGAGLTCFVISPIGSKFLPLGTESRTTYENSVVMWEQVFEAACNQFGLTPTRSDKIAEPGEITEQIFKLLRDADIVIADVTGGNPNVMYELGVRHTRDKVTVQLGEHGRLPFDINTIRTIQFQRTEAGLIEARNNLIDTLRDGLAGNYSPVTATRVWNKLAPEPGEPASYGPESAALDPNSSEVEPDVPGFIDVLAEGEEGTTDIGVRLDAAAKLIEIIGEVVSSAAADLNAPDQQAKGFAHRLQVARKLAQDLDQPASDLEIEINGFATSINSVDAATQYILGVLAEDPEQLEGSREYLTAITGLADVAEGTTAAVTEMMHNSRDLQKVAKDLKQVGNKISGALSQYLRGVAIIVSWRAKVQELPS</sequence>
<reference evidence="2 3" key="2">
    <citation type="journal article" date="2020" name="Microbiol. Resour. Announc.">
        <title>Antarctic desert soil bacteria exhibit high novel natural product potential, evaluated through long-read genome sequencing and comparative genomics.</title>
        <authorList>
            <person name="Benaud N."/>
            <person name="Edwards R.J."/>
            <person name="Amos T.G."/>
            <person name="D'Agostino P.M."/>
            <person name="Gutierrez-Chavez C."/>
            <person name="Montgomery K."/>
            <person name="Nicetic I."/>
            <person name="Ferrari B.C."/>
        </authorList>
    </citation>
    <scope>NUCLEOTIDE SEQUENCE [LARGE SCALE GENOMIC DNA]</scope>
    <source>
        <strain evidence="2 3">SPB151</strain>
    </source>
</reference>
<evidence type="ECO:0000313" key="3">
    <source>
        <dbReference type="Proteomes" id="UP000515563"/>
    </source>
</evidence>
<dbReference type="RefSeq" id="WP_185442067.1">
    <property type="nucleotide sequence ID" value="NZ_CP043661.1"/>
</dbReference>
<keyword evidence="3" id="KW-1185">Reference proteome</keyword>
<name>A0A7G6X1I1_9ACTN</name>
<protein>
    <submittedName>
        <fullName evidence="2">Uncharacterized protein</fullName>
    </submittedName>
</protein>
<dbReference type="EMBL" id="CP043661">
    <property type="protein sequence ID" value="QNE20096.1"/>
    <property type="molecule type" value="Genomic_DNA"/>
</dbReference>
<reference evidence="3" key="1">
    <citation type="submission" date="2019-09" db="EMBL/GenBank/DDBJ databases">
        <title>Antimicrobial potential of Antarctic Bacteria.</title>
        <authorList>
            <person name="Benaud N."/>
            <person name="Edwards R.J."/>
            <person name="Ferrari B.C."/>
        </authorList>
    </citation>
    <scope>NUCLEOTIDE SEQUENCE [LARGE SCALE GENOMIC DNA]</scope>
    <source>
        <strain evidence="3">SPB151</strain>
    </source>
</reference>
<organism evidence="2 3">
    <name type="scientific">Kribbella qitaiheensis</name>
    <dbReference type="NCBI Taxonomy" id="1544730"/>
    <lineage>
        <taxon>Bacteria</taxon>
        <taxon>Bacillati</taxon>
        <taxon>Actinomycetota</taxon>
        <taxon>Actinomycetes</taxon>
        <taxon>Propionibacteriales</taxon>
        <taxon>Kribbellaceae</taxon>
        <taxon>Kribbella</taxon>
    </lineage>
</organism>
<dbReference type="Gene3D" id="3.40.50.450">
    <property type="match status" value="1"/>
</dbReference>
<evidence type="ECO:0000256" key="1">
    <source>
        <dbReference type="SAM" id="MobiDB-lite"/>
    </source>
</evidence>
<proteinExistence type="predicted"/>
<gene>
    <name evidence="2" type="ORF">F1D05_22000</name>
</gene>
<dbReference type="Proteomes" id="UP000515563">
    <property type="component" value="Chromosome"/>
</dbReference>